<gene>
    <name evidence="1" type="ORF">HDA42_007331</name>
</gene>
<accession>A0A7W3RRB8</accession>
<keyword evidence="2" id="KW-1185">Reference proteome</keyword>
<dbReference type="RefSeq" id="WP_182778317.1">
    <property type="nucleotide sequence ID" value="NZ_JACJIJ010000002.1"/>
</dbReference>
<evidence type="ECO:0000313" key="2">
    <source>
        <dbReference type="Proteomes" id="UP000577386"/>
    </source>
</evidence>
<reference evidence="1 2" key="1">
    <citation type="submission" date="2020-08" db="EMBL/GenBank/DDBJ databases">
        <title>Sequencing the genomes of 1000 actinobacteria strains.</title>
        <authorList>
            <person name="Klenk H.-P."/>
        </authorList>
    </citation>
    <scope>NUCLEOTIDE SEQUENCE [LARGE SCALE GENOMIC DNA]</scope>
    <source>
        <strain evidence="1 2">DSM 41827</strain>
    </source>
</reference>
<protein>
    <submittedName>
        <fullName evidence="1">Uncharacterized protein</fullName>
    </submittedName>
</protein>
<evidence type="ECO:0000313" key="1">
    <source>
        <dbReference type="EMBL" id="MBA9058153.1"/>
    </source>
</evidence>
<dbReference type="EMBL" id="JACJIJ010000002">
    <property type="protein sequence ID" value="MBA9058153.1"/>
    <property type="molecule type" value="Genomic_DNA"/>
</dbReference>
<dbReference type="AlphaFoldDB" id="A0A7W3RRB8"/>
<dbReference type="Proteomes" id="UP000577386">
    <property type="component" value="Unassembled WGS sequence"/>
</dbReference>
<proteinExistence type="predicted"/>
<sequence length="95" mass="10227">MRQLLRLSGVPEENNQLNDAIELEQYMRRTRIAPLAAASALPAASASTGTAHAADEGDIAVLRTEPTPLTVRHASYGCRRLHRAHRAPAGARTST</sequence>
<comment type="caution">
    <text evidence="1">The sequence shown here is derived from an EMBL/GenBank/DDBJ whole genome shotgun (WGS) entry which is preliminary data.</text>
</comment>
<organism evidence="1 2">
    <name type="scientific">Streptomyces murinus</name>
    <dbReference type="NCBI Taxonomy" id="33900"/>
    <lineage>
        <taxon>Bacteria</taxon>
        <taxon>Bacillati</taxon>
        <taxon>Actinomycetota</taxon>
        <taxon>Actinomycetes</taxon>
        <taxon>Kitasatosporales</taxon>
        <taxon>Streptomycetaceae</taxon>
        <taxon>Streptomyces</taxon>
    </lineage>
</organism>
<name>A0A7W3RRB8_STRMR</name>